<keyword evidence="4" id="KW-1185">Reference proteome</keyword>
<feature type="region of interest" description="Disordered" evidence="1">
    <location>
        <begin position="169"/>
        <end position="188"/>
    </location>
</feature>
<dbReference type="InterPro" id="IPR010852">
    <property type="entry name" value="ABATE"/>
</dbReference>
<evidence type="ECO:0000259" key="2">
    <source>
        <dbReference type="Pfam" id="PF11706"/>
    </source>
</evidence>
<dbReference type="RefSeq" id="WP_179821944.1">
    <property type="nucleotide sequence ID" value="NZ_JACCCO010000001.1"/>
</dbReference>
<dbReference type="PANTHER" id="PTHR35525">
    <property type="entry name" value="BLL6575 PROTEIN"/>
    <property type="match status" value="1"/>
</dbReference>
<dbReference type="InterPro" id="IPR023286">
    <property type="entry name" value="ABATE_dom_sf"/>
</dbReference>
<dbReference type="PANTHER" id="PTHR35525:SF3">
    <property type="entry name" value="BLL6575 PROTEIN"/>
    <property type="match status" value="1"/>
</dbReference>
<dbReference type="Gene3D" id="1.10.3300.10">
    <property type="entry name" value="Jann2411-like domain"/>
    <property type="match status" value="1"/>
</dbReference>
<gene>
    <name evidence="3" type="ORF">HDA43_003456</name>
</gene>
<evidence type="ECO:0000313" key="3">
    <source>
        <dbReference type="EMBL" id="NYF41297.1"/>
    </source>
</evidence>
<protein>
    <submittedName>
        <fullName evidence="3">Putative RNA-binding Zn ribbon-like protein</fullName>
    </submittedName>
</protein>
<feature type="domain" description="Zinc finger CGNR" evidence="2">
    <location>
        <begin position="129"/>
        <end position="170"/>
    </location>
</feature>
<comment type="caution">
    <text evidence="3">The sequence shown here is derived from an EMBL/GenBank/DDBJ whole genome shotgun (WGS) entry which is preliminary data.</text>
</comment>
<dbReference type="SUPFAM" id="SSF160904">
    <property type="entry name" value="Jann2411-like"/>
    <property type="match status" value="1"/>
</dbReference>
<dbReference type="EMBL" id="JACCCO010000001">
    <property type="protein sequence ID" value="NYF41297.1"/>
    <property type="molecule type" value="Genomic_DNA"/>
</dbReference>
<reference evidence="3 4" key="1">
    <citation type="submission" date="2020-07" db="EMBL/GenBank/DDBJ databases">
        <title>Sequencing the genomes of 1000 actinobacteria strains.</title>
        <authorList>
            <person name="Klenk H.-P."/>
        </authorList>
    </citation>
    <scope>NUCLEOTIDE SEQUENCE [LARGE SCALE GENOMIC DNA]</scope>
    <source>
        <strain evidence="3 4">DSM 45763</strain>
    </source>
</reference>
<organism evidence="3 4">
    <name type="scientific">Streptosporangium sandarakinum</name>
    <dbReference type="NCBI Taxonomy" id="1260955"/>
    <lineage>
        <taxon>Bacteria</taxon>
        <taxon>Bacillati</taxon>
        <taxon>Actinomycetota</taxon>
        <taxon>Actinomycetes</taxon>
        <taxon>Streptosporangiales</taxon>
        <taxon>Streptosporangiaceae</taxon>
        <taxon>Streptosporangium</taxon>
    </lineage>
</organism>
<evidence type="ECO:0000256" key="1">
    <source>
        <dbReference type="SAM" id="MobiDB-lite"/>
    </source>
</evidence>
<sequence>MHFNPYGGAAAQLAAALVNLEPGTPPETITEVLREHDYRPFRQVNPTEAAELLRWADRLRPVFADADLDRRVEAVNALLAVTVSRPYISRHDGRAPHLHFAHERGPIVDRLRAYTASGLAHAICEDHTRLGVCDRPGCDVAYVDTSRNGRRRFCGVRCANRVYVAGHRSRTAGAPTGSTRPATGAVRP</sequence>
<dbReference type="InterPro" id="IPR021005">
    <property type="entry name" value="Znf_CGNR"/>
</dbReference>
<dbReference type="Proteomes" id="UP000576393">
    <property type="component" value="Unassembled WGS sequence"/>
</dbReference>
<evidence type="ECO:0000313" key="4">
    <source>
        <dbReference type="Proteomes" id="UP000576393"/>
    </source>
</evidence>
<dbReference type="Pfam" id="PF11706">
    <property type="entry name" value="zf-CGNR"/>
    <property type="match status" value="1"/>
</dbReference>
<name>A0A852UUD4_9ACTN</name>
<proteinExistence type="predicted"/>
<accession>A0A852UUD4</accession>
<dbReference type="AlphaFoldDB" id="A0A852UUD4"/>